<sequence>MFTGGLMTEEMGLEEINNETFINHFLYILFIFMMVILFLNVFTGISIDAVSELIKNSVADGVSNKIEYVDKIEEIMTNNNNKFLFLVRKFFFSFDSLIRKIYLCTDSKSNGEKEEKFTKKKNVIVDFYSRTANFFQECLQNFRNIKYDSNNLMEKVEIVSKRNYYYYYK</sequence>
<reference evidence="2 3" key="1">
    <citation type="journal article" date="2018" name="Sci. Rep.">
        <title>Genomic signatures of local adaptation to the degree of environmental predictability in rotifers.</title>
        <authorList>
            <person name="Franch-Gras L."/>
            <person name="Hahn C."/>
            <person name="Garcia-Roger E.M."/>
            <person name="Carmona M.J."/>
            <person name="Serra M."/>
            <person name="Gomez A."/>
        </authorList>
    </citation>
    <scope>NUCLEOTIDE SEQUENCE [LARGE SCALE GENOMIC DNA]</scope>
    <source>
        <strain evidence="2">HYR1</strain>
    </source>
</reference>
<proteinExistence type="predicted"/>
<dbReference type="EMBL" id="REGN01005615">
    <property type="protein sequence ID" value="RNA12779.1"/>
    <property type="molecule type" value="Genomic_DNA"/>
</dbReference>
<accession>A0A3M7QND8</accession>
<evidence type="ECO:0000313" key="2">
    <source>
        <dbReference type="EMBL" id="RNA12779.1"/>
    </source>
</evidence>
<name>A0A3M7QND8_BRAPC</name>
<keyword evidence="1" id="KW-0812">Transmembrane</keyword>
<keyword evidence="3" id="KW-1185">Reference proteome</keyword>
<evidence type="ECO:0000256" key="1">
    <source>
        <dbReference type="SAM" id="Phobius"/>
    </source>
</evidence>
<protein>
    <submittedName>
        <fullName evidence="2">Uncharacterized protein</fullName>
    </submittedName>
</protein>
<evidence type="ECO:0000313" key="3">
    <source>
        <dbReference type="Proteomes" id="UP000276133"/>
    </source>
</evidence>
<feature type="transmembrane region" description="Helical" evidence="1">
    <location>
        <begin position="25"/>
        <end position="47"/>
    </location>
</feature>
<organism evidence="2 3">
    <name type="scientific">Brachionus plicatilis</name>
    <name type="common">Marine rotifer</name>
    <name type="synonym">Brachionus muelleri</name>
    <dbReference type="NCBI Taxonomy" id="10195"/>
    <lineage>
        <taxon>Eukaryota</taxon>
        <taxon>Metazoa</taxon>
        <taxon>Spiralia</taxon>
        <taxon>Gnathifera</taxon>
        <taxon>Rotifera</taxon>
        <taxon>Eurotatoria</taxon>
        <taxon>Monogononta</taxon>
        <taxon>Pseudotrocha</taxon>
        <taxon>Ploima</taxon>
        <taxon>Brachionidae</taxon>
        <taxon>Brachionus</taxon>
    </lineage>
</organism>
<keyword evidence="1" id="KW-1133">Transmembrane helix</keyword>
<keyword evidence="1" id="KW-0472">Membrane</keyword>
<gene>
    <name evidence="2" type="ORF">BpHYR1_023873</name>
</gene>
<dbReference type="AlphaFoldDB" id="A0A3M7QND8"/>
<comment type="caution">
    <text evidence="2">The sequence shown here is derived from an EMBL/GenBank/DDBJ whole genome shotgun (WGS) entry which is preliminary data.</text>
</comment>
<dbReference type="OrthoDB" id="10470161at2759"/>
<dbReference type="Proteomes" id="UP000276133">
    <property type="component" value="Unassembled WGS sequence"/>
</dbReference>